<dbReference type="Pfam" id="PF00015">
    <property type="entry name" value="MCPsignal"/>
    <property type="match status" value="1"/>
</dbReference>
<comment type="subcellular location">
    <subcellularLocation>
        <location evidence="1">Cell membrane</location>
    </subcellularLocation>
</comment>
<dbReference type="Gene3D" id="3.30.450.20">
    <property type="entry name" value="PAS domain"/>
    <property type="match status" value="1"/>
</dbReference>
<dbReference type="OrthoDB" id="9804712at2"/>
<evidence type="ECO:0000259" key="11">
    <source>
        <dbReference type="PROSITE" id="PS50885"/>
    </source>
</evidence>
<keyword evidence="9" id="KW-0812">Transmembrane</keyword>
<dbReference type="SUPFAM" id="SSF58104">
    <property type="entry name" value="Methyl-accepting chemotaxis protein (MCP) signaling domain"/>
    <property type="match status" value="1"/>
</dbReference>
<dbReference type="CDD" id="cd06225">
    <property type="entry name" value="HAMP"/>
    <property type="match status" value="1"/>
</dbReference>
<comment type="similarity">
    <text evidence="7">Belongs to the methyl-accepting chemotaxis (MCP) protein family.</text>
</comment>
<reference evidence="13" key="1">
    <citation type="submission" date="2016-10" db="EMBL/GenBank/DDBJ databases">
        <authorList>
            <person name="Varghese N."/>
            <person name="Submissions S."/>
        </authorList>
    </citation>
    <scope>NUCLEOTIDE SEQUENCE [LARGE SCALE GENOMIC DNA]</scope>
    <source>
        <strain evidence="13">IBRC-M10078</strain>
    </source>
</reference>
<dbReference type="EMBL" id="FNJU01000010">
    <property type="protein sequence ID" value="SDP88520.1"/>
    <property type="molecule type" value="Genomic_DNA"/>
</dbReference>
<evidence type="ECO:0000256" key="1">
    <source>
        <dbReference type="ARBA" id="ARBA00004236"/>
    </source>
</evidence>
<evidence type="ECO:0000256" key="5">
    <source>
        <dbReference type="ARBA" id="ARBA00023136"/>
    </source>
</evidence>
<evidence type="ECO:0000256" key="2">
    <source>
        <dbReference type="ARBA" id="ARBA00022475"/>
    </source>
</evidence>
<keyword evidence="6 8" id="KW-0807">Transducer</keyword>
<evidence type="ECO:0000256" key="8">
    <source>
        <dbReference type="PROSITE-ProRule" id="PRU00284"/>
    </source>
</evidence>
<accession>A0A1H0WCN8</accession>
<keyword evidence="2" id="KW-1003">Cell membrane</keyword>
<evidence type="ECO:0000256" key="7">
    <source>
        <dbReference type="ARBA" id="ARBA00029447"/>
    </source>
</evidence>
<dbReference type="SUPFAM" id="SSF103190">
    <property type="entry name" value="Sensory domain-like"/>
    <property type="match status" value="1"/>
</dbReference>
<dbReference type="SMART" id="SM00304">
    <property type="entry name" value="HAMP"/>
    <property type="match status" value="1"/>
</dbReference>
<keyword evidence="5 9" id="KW-0472">Membrane</keyword>
<dbReference type="PROSITE" id="PS50885">
    <property type="entry name" value="HAMP"/>
    <property type="match status" value="1"/>
</dbReference>
<dbReference type="GO" id="GO:0007165">
    <property type="term" value="P:signal transduction"/>
    <property type="evidence" value="ECO:0007669"/>
    <property type="project" value="UniProtKB-KW"/>
</dbReference>
<dbReference type="STRING" id="930152.SAMN05216565_110117"/>
<dbReference type="SMART" id="SM00283">
    <property type="entry name" value="MA"/>
    <property type="match status" value="1"/>
</dbReference>
<evidence type="ECO:0000313" key="13">
    <source>
        <dbReference type="Proteomes" id="UP000199159"/>
    </source>
</evidence>
<dbReference type="GO" id="GO:0006935">
    <property type="term" value="P:chemotaxis"/>
    <property type="evidence" value="ECO:0007669"/>
    <property type="project" value="UniProtKB-KW"/>
</dbReference>
<feature type="domain" description="HAMP" evidence="11">
    <location>
        <begin position="299"/>
        <end position="352"/>
    </location>
</feature>
<name>A0A1H0WCN8_9BACI</name>
<keyword evidence="4" id="KW-0145">Chemotaxis</keyword>
<dbReference type="Pfam" id="PF14827">
    <property type="entry name" value="dCache_3"/>
    <property type="match status" value="1"/>
</dbReference>
<dbReference type="Gene3D" id="1.10.287.950">
    <property type="entry name" value="Methyl-accepting chemotaxis protein"/>
    <property type="match status" value="1"/>
</dbReference>
<sequence length="657" mass="71510">MAFQRSIRSKLFITLLLVSIIPFVSISVLLLTKTDQAFTSVLNENSADRITSITTQLNNASQNLLLLTKIYAENEELKNLLKSGNQEQLDTFVAPIFERLNMEHKVSVFELGGIDGKVIYRGHNPEKFGDDKSDTPAIAMALKGNDLSGFEFGSSGLSVRAFVPIKDDGKLIATLQTGLNSEFINTITDSLQGVQLNILDSEGAILVSSEETSVGKTFEEQKIIDKVLSGEKISLTQNDFIENYVPLYDPTNTVVIGIINIQQNISKINQVQQDMGFLEIVVGLSTLIMIIIVAWIFSNSFSKPIKQMTSVMKELSTGNLNTVYSGSARKDEIGVLGQSVIETQNTLKSMIQKMTELSKIVQNQASLLKQSADEIKQGSQQVAVTMQELSGGAESQAVSTSDLADTMGRFSQKITQVNQNGHAVSTSANEALTLTLTGKELMNASINQMESIHNMVNQAVTQVISLDKKSSEINNLVKVIKEIADQTNLLALNAAIEAARAGEHGRGFAVVADEVRKLAEQVSHSIIGIYEIAEGIKSESQHVTQSLKTGFSQVESGTKHIQSTGKTFEDITEAVTVVISKINHISTELEDVKNDTRNMEEFVDNIASISQQSAAGIEETAASAQQTSSSIEQIAYNADSLNSLSDDLQELILKFKV</sequence>
<dbReference type="RefSeq" id="WP_090857249.1">
    <property type="nucleotide sequence ID" value="NZ_FNJU01000010.1"/>
</dbReference>
<keyword evidence="3" id="KW-0488">Methylation</keyword>
<dbReference type="InterPro" id="IPR004089">
    <property type="entry name" value="MCPsignal_dom"/>
</dbReference>
<evidence type="ECO:0000256" key="4">
    <source>
        <dbReference type="ARBA" id="ARBA00022500"/>
    </source>
</evidence>
<dbReference type="PANTHER" id="PTHR32089:SF114">
    <property type="entry name" value="METHYL-ACCEPTING CHEMOTAXIS PROTEIN MCPB"/>
    <property type="match status" value="1"/>
</dbReference>
<proteinExistence type="inferred from homology"/>
<protein>
    <submittedName>
        <fullName evidence="12">Methyl-accepting chemotaxis protein</fullName>
    </submittedName>
</protein>
<evidence type="ECO:0000256" key="3">
    <source>
        <dbReference type="ARBA" id="ARBA00022481"/>
    </source>
</evidence>
<evidence type="ECO:0000256" key="9">
    <source>
        <dbReference type="SAM" id="Phobius"/>
    </source>
</evidence>
<evidence type="ECO:0000256" key="6">
    <source>
        <dbReference type="ARBA" id="ARBA00023224"/>
    </source>
</evidence>
<feature type="domain" description="Methyl-accepting transducer" evidence="10">
    <location>
        <begin position="371"/>
        <end position="628"/>
    </location>
</feature>
<evidence type="ECO:0000259" key="10">
    <source>
        <dbReference type="PROSITE" id="PS50111"/>
    </source>
</evidence>
<dbReference type="Gene3D" id="1.10.8.500">
    <property type="entry name" value="HAMP domain in histidine kinase"/>
    <property type="match status" value="1"/>
</dbReference>
<keyword evidence="13" id="KW-1185">Reference proteome</keyword>
<dbReference type="AlphaFoldDB" id="A0A1H0WCN8"/>
<dbReference type="InterPro" id="IPR003660">
    <property type="entry name" value="HAMP_dom"/>
</dbReference>
<dbReference type="InterPro" id="IPR029150">
    <property type="entry name" value="dCache_3"/>
</dbReference>
<dbReference type="InterPro" id="IPR029151">
    <property type="entry name" value="Sensor-like_sf"/>
</dbReference>
<feature type="transmembrane region" description="Helical" evidence="9">
    <location>
        <begin position="275"/>
        <end position="298"/>
    </location>
</feature>
<dbReference type="CDD" id="cd11386">
    <property type="entry name" value="MCP_signal"/>
    <property type="match status" value="1"/>
</dbReference>
<gene>
    <name evidence="12" type="ORF">SAMN05216565_110117</name>
</gene>
<feature type="transmembrane region" description="Helical" evidence="9">
    <location>
        <begin position="12"/>
        <end position="31"/>
    </location>
</feature>
<dbReference type="Proteomes" id="UP000199159">
    <property type="component" value="Unassembled WGS sequence"/>
</dbReference>
<dbReference type="GO" id="GO:0005886">
    <property type="term" value="C:plasma membrane"/>
    <property type="evidence" value="ECO:0007669"/>
    <property type="project" value="UniProtKB-SubCell"/>
</dbReference>
<evidence type="ECO:0000313" key="12">
    <source>
        <dbReference type="EMBL" id="SDP88520.1"/>
    </source>
</evidence>
<dbReference type="PANTHER" id="PTHR32089">
    <property type="entry name" value="METHYL-ACCEPTING CHEMOTAXIS PROTEIN MCPB"/>
    <property type="match status" value="1"/>
</dbReference>
<dbReference type="PROSITE" id="PS50111">
    <property type="entry name" value="CHEMOTAXIS_TRANSDUC_2"/>
    <property type="match status" value="1"/>
</dbReference>
<organism evidence="12 13">
    <name type="scientific">Litchfieldia salsa</name>
    <dbReference type="NCBI Taxonomy" id="930152"/>
    <lineage>
        <taxon>Bacteria</taxon>
        <taxon>Bacillati</taxon>
        <taxon>Bacillota</taxon>
        <taxon>Bacilli</taxon>
        <taxon>Bacillales</taxon>
        <taxon>Bacillaceae</taxon>
        <taxon>Litchfieldia</taxon>
    </lineage>
</organism>
<keyword evidence="9" id="KW-1133">Transmembrane helix</keyword>
<dbReference type="Pfam" id="PF00672">
    <property type="entry name" value="HAMP"/>
    <property type="match status" value="1"/>
</dbReference>